<name>A0A1H4JR23_9PSEU</name>
<evidence type="ECO:0000259" key="2">
    <source>
        <dbReference type="SMART" id="SM00943"/>
    </source>
</evidence>
<keyword evidence="4" id="KW-1185">Reference proteome</keyword>
<dbReference type="InterPro" id="IPR015330">
    <property type="entry name" value="DNA_primase/pol_bifunc_N"/>
</dbReference>
<accession>A0A1H4JR23</accession>
<evidence type="ECO:0000313" key="4">
    <source>
        <dbReference type="Proteomes" id="UP000199622"/>
    </source>
</evidence>
<evidence type="ECO:0000256" key="1">
    <source>
        <dbReference type="SAM" id="MobiDB-lite"/>
    </source>
</evidence>
<protein>
    <submittedName>
        <fullName evidence="3">Bifunctional DNA primase/polymerase, N-terminal</fullName>
    </submittedName>
</protein>
<gene>
    <name evidence="3" type="ORF">SAMN04489727_2125</name>
</gene>
<feature type="domain" description="DNA primase/polymerase bifunctional N-terminal" evidence="2">
    <location>
        <begin position="13"/>
        <end position="191"/>
    </location>
</feature>
<dbReference type="SMART" id="SM00943">
    <property type="entry name" value="Prim-Pol"/>
    <property type="match status" value="1"/>
</dbReference>
<dbReference type="STRING" id="208445.SAMN04489727_2125"/>
<proteinExistence type="predicted"/>
<organism evidence="3 4">
    <name type="scientific">Amycolatopsis tolypomycina</name>
    <dbReference type="NCBI Taxonomy" id="208445"/>
    <lineage>
        <taxon>Bacteria</taxon>
        <taxon>Bacillati</taxon>
        <taxon>Actinomycetota</taxon>
        <taxon>Actinomycetes</taxon>
        <taxon>Pseudonocardiales</taxon>
        <taxon>Pseudonocardiaceae</taxon>
        <taxon>Amycolatopsis</taxon>
    </lineage>
</organism>
<reference evidence="4" key="1">
    <citation type="submission" date="2016-10" db="EMBL/GenBank/DDBJ databases">
        <authorList>
            <person name="Varghese N."/>
            <person name="Submissions S."/>
        </authorList>
    </citation>
    <scope>NUCLEOTIDE SEQUENCE [LARGE SCALE GENOMIC DNA]</scope>
    <source>
        <strain evidence="4">DSM 44544</strain>
    </source>
</reference>
<dbReference type="Proteomes" id="UP000199622">
    <property type="component" value="Unassembled WGS sequence"/>
</dbReference>
<evidence type="ECO:0000313" key="3">
    <source>
        <dbReference type="EMBL" id="SEB48693.1"/>
    </source>
</evidence>
<dbReference type="OrthoDB" id="3218228at2"/>
<feature type="region of interest" description="Disordered" evidence="1">
    <location>
        <begin position="291"/>
        <end position="310"/>
    </location>
</feature>
<dbReference type="AlphaFoldDB" id="A0A1H4JR23"/>
<dbReference type="CDD" id="cd04859">
    <property type="entry name" value="Prim_Pol"/>
    <property type="match status" value="1"/>
</dbReference>
<dbReference type="EMBL" id="FNSO01000003">
    <property type="protein sequence ID" value="SEB48693.1"/>
    <property type="molecule type" value="Genomic_DNA"/>
</dbReference>
<sequence>MSDAQRAALERVALAMAGRGWAVFPIMPNRKWPPAWHRKDTCPGRGPCAAEHVTPESLATTDPETITRVWATAPYNVAVFPGKSGWHVIDCDVRKPDEPAGPDGWEELQALAAVRGGPLPYTWTTSTPSGGRQLWYPVPPGVRLGSTVKWIAGHVDTRGWGGYALAPGSVREDGAYELLDDTDGPPLPGWLIQASVKLPPAGNSGRTEKAVAAPSAYAAKAVRAECDRVAAAPSGQRNKALSTAAYALGQLVGARLLDKDYARAELRAAVAAWNTPDSAVKDDGVIETALAAGEGNPRRITPRQGTRRAA</sequence>
<dbReference type="SUPFAM" id="SSF56747">
    <property type="entry name" value="Prim-pol domain"/>
    <property type="match status" value="1"/>
</dbReference>
<dbReference type="Pfam" id="PF09250">
    <property type="entry name" value="Prim-Pol"/>
    <property type="match status" value="1"/>
</dbReference>
<dbReference type="RefSeq" id="WP_091305736.1">
    <property type="nucleotide sequence ID" value="NZ_FNSO01000003.1"/>
</dbReference>